<dbReference type="InterPro" id="IPR017790">
    <property type="entry name" value="Penicillin-binding_protein_2"/>
</dbReference>
<keyword evidence="11 15" id="KW-1133">Transmembrane helix</keyword>
<evidence type="ECO:0000256" key="15">
    <source>
        <dbReference type="SAM" id="Phobius"/>
    </source>
</evidence>
<dbReference type="Gene3D" id="3.30.1390.30">
    <property type="entry name" value="Penicillin-binding protein 2a, domain 3"/>
    <property type="match status" value="1"/>
</dbReference>
<evidence type="ECO:0000259" key="16">
    <source>
        <dbReference type="Pfam" id="PF00905"/>
    </source>
</evidence>
<keyword evidence="6" id="KW-0645">Protease</keyword>
<dbReference type="EC" id="3.4.16.4" evidence="18"/>
<sequence length="697" mass="76071">MNRTPRIATEAQQGYTFSRRAWLLGAMQIGVGSVLAGRMGWLSIAENERYNLLSENNRVNMTLIPPRRGWLVDRHGHAIADNRTDFRVDLIPDRIVDEERTLAALRDLLALTDDDLLRVRADLKRAAGFQPVKVAENVSWERFAAVQVRQPELPGVAPTRGFARNYPAGAAVAHLTGYVGVATAEQYKQTRDPLLLTPGFKVGKDGLEKTMENELRGKPGAKRIEVTARGKLVAELATRPDVPGKTQKLTIDSGLQEYAARRLGTNSGSAVVFDCHTGEMLAMVSMPAYDPNSFSDGISHMEWKMLSADDHVPLMNKVTQGLYPPGSTVKPMNGLALLEAGISPDERVYCSGAMRVGSGLFHCHKRRGHGPMDLRGAVAQSCDIYFYEMIRRLGYDKVAPVARSLGMGEKFDLPFATQRYGTVPDSVWKERKYKTKWTVADSLNASIGQGYVLSNPLQLAVMAMRIASGRQVQPSLLMDRVHGNAPLLPYKEEHLQIVRESMWKVVNGGGTGGASRLYLPGIDLAAKTGTAQVRRITMAERRTGVLRNSQLPFKLRDHALFICFAPSDKPRYAAAIVLEHNGHVIRNLDTPMIGKDIMTYLFDKERALKALAEVEPTWGGDIRTRMAAQEAAYRAAANAPSPAQGAATETDAPAPTRAPAVRQATDASNAAQEATVSDIANGAGPASVGTTEPSDPQ</sequence>
<keyword evidence="19" id="KW-1185">Reference proteome</keyword>
<dbReference type="InterPro" id="IPR005311">
    <property type="entry name" value="PBP_dimer"/>
</dbReference>
<evidence type="ECO:0000256" key="10">
    <source>
        <dbReference type="ARBA" id="ARBA00022984"/>
    </source>
</evidence>
<keyword evidence="4" id="KW-0997">Cell inner membrane</keyword>
<feature type="domain" description="Penicillin-binding protein transpeptidase" evidence="16">
    <location>
        <begin position="268"/>
        <end position="582"/>
    </location>
</feature>
<evidence type="ECO:0000256" key="7">
    <source>
        <dbReference type="ARBA" id="ARBA00022692"/>
    </source>
</evidence>
<feature type="compositionally biased region" description="Polar residues" evidence="14">
    <location>
        <begin position="688"/>
        <end position="697"/>
    </location>
</feature>
<evidence type="ECO:0000256" key="8">
    <source>
        <dbReference type="ARBA" id="ARBA00022801"/>
    </source>
</evidence>
<dbReference type="GO" id="GO:0009002">
    <property type="term" value="F:serine-type D-Ala-D-Ala carboxypeptidase activity"/>
    <property type="evidence" value="ECO:0007669"/>
    <property type="project" value="UniProtKB-EC"/>
</dbReference>
<dbReference type="SUPFAM" id="SSF56519">
    <property type="entry name" value="Penicillin binding protein dimerisation domain"/>
    <property type="match status" value="1"/>
</dbReference>
<evidence type="ECO:0000313" key="19">
    <source>
        <dbReference type="Proteomes" id="UP000308038"/>
    </source>
</evidence>
<evidence type="ECO:0000256" key="6">
    <source>
        <dbReference type="ARBA" id="ARBA00022670"/>
    </source>
</evidence>
<evidence type="ECO:0000256" key="1">
    <source>
        <dbReference type="ARBA" id="ARBA00004167"/>
    </source>
</evidence>
<keyword evidence="9" id="KW-0133">Cell shape</keyword>
<feature type="transmembrane region" description="Helical" evidence="15">
    <location>
        <begin position="21"/>
        <end position="41"/>
    </location>
</feature>
<evidence type="ECO:0000256" key="12">
    <source>
        <dbReference type="ARBA" id="ARBA00023136"/>
    </source>
</evidence>
<feature type="domain" description="Penicillin-binding protein dimerisation" evidence="17">
    <location>
        <begin position="64"/>
        <end position="235"/>
    </location>
</feature>
<keyword evidence="7 15" id="KW-0812">Transmembrane</keyword>
<organism evidence="18 19">
    <name type="scientific">Sphingomonas olei</name>
    <dbReference type="NCBI Taxonomy" id="1886787"/>
    <lineage>
        <taxon>Bacteria</taxon>
        <taxon>Pseudomonadati</taxon>
        <taxon>Pseudomonadota</taxon>
        <taxon>Alphaproteobacteria</taxon>
        <taxon>Sphingomonadales</taxon>
        <taxon>Sphingomonadaceae</taxon>
        <taxon>Sphingomonas</taxon>
    </lineage>
</organism>
<gene>
    <name evidence="18" type="primary">mrdA</name>
    <name evidence="18" type="ORF">E5988_07495</name>
</gene>
<feature type="compositionally biased region" description="Low complexity" evidence="14">
    <location>
        <begin position="634"/>
        <end position="647"/>
    </location>
</feature>
<dbReference type="EMBL" id="SSTI01000004">
    <property type="protein sequence ID" value="THG40644.1"/>
    <property type="molecule type" value="Genomic_DNA"/>
</dbReference>
<dbReference type="PANTHER" id="PTHR30627:SF2">
    <property type="entry name" value="PEPTIDOGLYCAN D,D-TRANSPEPTIDASE MRDA"/>
    <property type="match status" value="1"/>
</dbReference>
<name>A0ABY2QJI9_9SPHN</name>
<evidence type="ECO:0000256" key="3">
    <source>
        <dbReference type="ARBA" id="ARBA00022475"/>
    </source>
</evidence>
<reference evidence="18 19" key="1">
    <citation type="submission" date="2019-04" db="EMBL/GenBank/DDBJ databases">
        <title>Microbes associate with the intestines of laboratory mice.</title>
        <authorList>
            <person name="Navarre W."/>
            <person name="Wong E."/>
            <person name="Huang K.C."/>
            <person name="Tropini C."/>
            <person name="Ng K."/>
            <person name="Yu B."/>
        </authorList>
    </citation>
    <scope>NUCLEOTIDE SEQUENCE [LARGE SCALE GENOMIC DNA]</scope>
    <source>
        <strain evidence="18 19">NM83_B4-11</strain>
    </source>
</reference>
<dbReference type="SUPFAM" id="SSF56601">
    <property type="entry name" value="beta-lactamase/transpeptidase-like"/>
    <property type="match status" value="1"/>
</dbReference>
<evidence type="ECO:0000256" key="9">
    <source>
        <dbReference type="ARBA" id="ARBA00022960"/>
    </source>
</evidence>
<dbReference type="InterPro" id="IPR012338">
    <property type="entry name" value="Beta-lactam/transpept-like"/>
</dbReference>
<keyword evidence="3" id="KW-1003">Cell membrane</keyword>
<evidence type="ECO:0000313" key="18">
    <source>
        <dbReference type="EMBL" id="THG40644.1"/>
    </source>
</evidence>
<proteinExistence type="predicted"/>
<dbReference type="Pfam" id="PF00905">
    <property type="entry name" value="Transpeptidase"/>
    <property type="match status" value="1"/>
</dbReference>
<dbReference type="Gene3D" id="3.40.710.10">
    <property type="entry name" value="DD-peptidase/beta-lactamase superfamily"/>
    <property type="match status" value="1"/>
</dbReference>
<dbReference type="PANTHER" id="PTHR30627">
    <property type="entry name" value="PEPTIDOGLYCAN D,D-TRANSPEPTIDASE"/>
    <property type="match status" value="1"/>
</dbReference>
<evidence type="ECO:0000256" key="4">
    <source>
        <dbReference type="ARBA" id="ARBA00022519"/>
    </source>
</evidence>
<evidence type="ECO:0000256" key="13">
    <source>
        <dbReference type="ARBA" id="ARBA00023316"/>
    </source>
</evidence>
<dbReference type="Gene3D" id="3.90.1310.10">
    <property type="entry name" value="Penicillin-binding protein 2a (Domain 2)"/>
    <property type="match status" value="1"/>
</dbReference>
<dbReference type="Proteomes" id="UP000308038">
    <property type="component" value="Unassembled WGS sequence"/>
</dbReference>
<dbReference type="NCBIfam" id="TIGR03423">
    <property type="entry name" value="pbp2_mrdA"/>
    <property type="match status" value="1"/>
</dbReference>
<dbReference type="InterPro" id="IPR001460">
    <property type="entry name" value="PCN-bd_Tpept"/>
</dbReference>
<dbReference type="InterPro" id="IPR036138">
    <property type="entry name" value="PBP_dimer_sf"/>
</dbReference>
<evidence type="ECO:0000259" key="17">
    <source>
        <dbReference type="Pfam" id="PF03717"/>
    </source>
</evidence>
<evidence type="ECO:0000256" key="2">
    <source>
        <dbReference type="ARBA" id="ARBA00004236"/>
    </source>
</evidence>
<evidence type="ECO:0000256" key="14">
    <source>
        <dbReference type="SAM" id="MobiDB-lite"/>
    </source>
</evidence>
<dbReference type="Pfam" id="PF03717">
    <property type="entry name" value="PBP_dimer"/>
    <property type="match status" value="1"/>
</dbReference>
<dbReference type="InterPro" id="IPR050515">
    <property type="entry name" value="Beta-lactam/transpept"/>
</dbReference>
<feature type="region of interest" description="Disordered" evidence="14">
    <location>
        <begin position="634"/>
        <end position="697"/>
    </location>
</feature>
<keyword evidence="13" id="KW-0961">Cell wall biogenesis/degradation</keyword>
<keyword evidence="8 18" id="KW-0378">Hydrolase</keyword>
<keyword evidence="12 15" id="KW-0472">Membrane</keyword>
<feature type="compositionally biased region" description="Polar residues" evidence="14">
    <location>
        <begin position="665"/>
        <end position="675"/>
    </location>
</feature>
<evidence type="ECO:0000256" key="5">
    <source>
        <dbReference type="ARBA" id="ARBA00022645"/>
    </source>
</evidence>
<accession>A0ABY2QJI9</accession>
<comment type="subcellular location">
    <subcellularLocation>
        <location evidence="2">Cell membrane</location>
    </subcellularLocation>
    <subcellularLocation>
        <location evidence="1">Membrane</location>
        <topology evidence="1">Single-pass membrane protein</topology>
    </subcellularLocation>
</comment>
<evidence type="ECO:0000256" key="11">
    <source>
        <dbReference type="ARBA" id="ARBA00022989"/>
    </source>
</evidence>
<dbReference type="RefSeq" id="WP_125945032.1">
    <property type="nucleotide sequence ID" value="NZ_SSTI01000004.1"/>
</dbReference>
<keyword evidence="10" id="KW-0573">Peptidoglycan synthesis</keyword>
<comment type="caution">
    <text evidence="18">The sequence shown here is derived from an EMBL/GenBank/DDBJ whole genome shotgun (WGS) entry which is preliminary data.</text>
</comment>
<protein>
    <submittedName>
        <fullName evidence="18">Penicillin-binding protein 2</fullName>
        <ecNumber evidence="18">3.4.16.4</ecNumber>
    </submittedName>
</protein>
<keyword evidence="5 18" id="KW-0121">Carboxypeptidase</keyword>